<keyword evidence="3" id="KW-1185">Reference proteome</keyword>
<accession>A0AAD6UNI5</accession>
<evidence type="ECO:0000256" key="1">
    <source>
        <dbReference type="SAM" id="MobiDB-lite"/>
    </source>
</evidence>
<evidence type="ECO:0000313" key="3">
    <source>
        <dbReference type="Proteomes" id="UP001219525"/>
    </source>
</evidence>
<comment type="caution">
    <text evidence="2">The sequence shown here is derived from an EMBL/GenBank/DDBJ whole genome shotgun (WGS) entry which is preliminary data.</text>
</comment>
<gene>
    <name evidence="2" type="ORF">GGX14DRAFT_579999</name>
</gene>
<name>A0AAD6UNI5_9AGAR</name>
<sequence>MSVLAGLRPRWPTTQRESPRPLSFAQLSTFTYLLSLLKNDILLLNLSFWDLDAGRTVQIARSLGHFALRATELRGDGLVPADDPLSEWINDALSFARSSRAPPSCAPSRRASRSSPSRPPRSASAAARAQCTDL</sequence>
<dbReference type="Proteomes" id="UP001219525">
    <property type="component" value="Unassembled WGS sequence"/>
</dbReference>
<dbReference type="AlphaFoldDB" id="A0AAD6UNI5"/>
<feature type="region of interest" description="Disordered" evidence="1">
    <location>
        <begin position="98"/>
        <end position="134"/>
    </location>
</feature>
<proteinExistence type="predicted"/>
<protein>
    <submittedName>
        <fullName evidence="2">Uncharacterized protein</fullName>
    </submittedName>
</protein>
<dbReference type="EMBL" id="JARJCW010000153">
    <property type="protein sequence ID" value="KAJ7190287.1"/>
    <property type="molecule type" value="Genomic_DNA"/>
</dbReference>
<organism evidence="2 3">
    <name type="scientific">Mycena pura</name>
    <dbReference type="NCBI Taxonomy" id="153505"/>
    <lineage>
        <taxon>Eukaryota</taxon>
        <taxon>Fungi</taxon>
        <taxon>Dikarya</taxon>
        <taxon>Basidiomycota</taxon>
        <taxon>Agaricomycotina</taxon>
        <taxon>Agaricomycetes</taxon>
        <taxon>Agaricomycetidae</taxon>
        <taxon>Agaricales</taxon>
        <taxon>Marasmiineae</taxon>
        <taxon>Mycenaceae</taxon>
        <taxon>Mycena</taxon>
    </lineage>
</organism>
<reference evidence="2" key="1">
    <citation type="submission" date="2023-03" db="EMBL/GenBank/DDBJ databases">
        <title>Massive genome expansion in bonnet fungi (Mycena s.s.) driven by repeated elements and novel gene families across ecological guilds.</title>
        <authorList>
            <consortium name="Lawrence Berkeley National Laboratory"/>
            <person name="Harder C.B."/>
            <person name="Miyauchi S."/>
            <person name="Viragh M."/>
            <person name="Kuo A."/>
            <person name="Thoen E."/>
            <person name="Andreopoulos B."/>
            <person name="Lu D."/>
            <person name="Skrede I."/>
            <person name="Drula E."/>
            <person name="Henrissat B."/>
            <person name="Morin E."/>
            <person name="Kohler A."/>
            <person name="Barry K."/>
            <person name="LaButti K."/>
            <person name="Morin E."/>
            <person name="Salamov A."/>
            <person name="Lipzen A."/>
            <person name="Mereny Z."/>
            <person name="Hegedus B."/>
            <person name="Baldrian P."/>
            <person name="Stursova M."/>
            <person name="Weitz H."/>
            <person name="Taylor A."/>
            <person name="Grigoriev I.V."/>
            <person name="Nagy L.G."/>
            <person name="Martin F."/>
            <person name="Kauserud H."/>
        </authorList>
    </citation>
    <scope>NUCLEOTIDE SEQUENCE</scope>
    <source>
        <strain evidence="2">9144</strain>
    </source>
</reference>
<evidence type="ECO:0000313" key="2">
    <source>
        <dbReference type="EMBL" id="KAJ7190287.1"/>
    </source>
</evidence>